<keyword evidence="2" id="KW-1185">Reference proteome</keyword>
<organism evidence="1 2">
    <name type="scientific">Lithohypha guttulata</name>
    <dbReference type="NCBI Taxonomy" id="1690604"/>
    <lineage>
        <taxon>Eukaryota</taxon>
        <taxon>Fungi</taxon>
        <taxon>Dikarya</taxon>
        <taxon>Ascomycota</taxon>
        <taxon>Pezizomycotina</taxon>
        <taxon>Eurotiomycetes</taxon>
        <taxon>Chaetothyriomycetidae</taxon>
        <taxon>Chaetothyriales</taxon>
        <taxon>Trichomeriaceae</taxon>
        <taxon>Lithohypha</taxon>
    </lineage>
</organism>
<comment type="caution">
    <text evidence="1">The sequence shown here is derived from an EMBL/GenBank/DDBJ whole genome shotgun (WGS) entry which is preliminary data.</text>
</comment>
<gene>
    <name evidence="1" type="ORF">LTR05_008801</name>
</gene>
<proteinExistence type="predicted"/>
<dbReference type="Proteomes" id="UP001309876">
    <property type="component" value="Unassembled WGS sequence"/>
</dbReference>
<evidence type="ECO:0000313" key="1">
    <source>
        <dbReference type="EMBL" id="KAK5080090.1"/>
    </source>
</evidence>
<dbReference type="PANTHER" id="PTHR46411:SF3">
    <property type="entry name" value="AAA+ ATPASE DOMAIN-CONTAINING PROTEIN"/>
    <property type="match status" value="1"/>
</dbReference>
<sequence>MHLQMQYHPLGRAAKKEVLTGFLTSLCGEDGLANFGADYLDRFARMNVNGRQIKNIVSIAHTLSREDEEELSCLHINHALEATGLCLPQSVDEPLDLYD</sequence>
<dbReference type="AlphaFoldDB" id="A0AAN7ST61"/>
<name>A0AAN7ST61_9EURO</name>
<evidence type="ECO:0000313" key="2">
    <source>
        <dbReference type="Proteomes" id="UP001309876"/>
    </source>
</evidence>
<dbReference type="EMBL" id="JAVRRJ010000022">
    <property type="protein sequence ID" value="KAK5080090.1"/>
    <property type="molecule type" value="Genomic_DNA"/>
</dbReference>
<protein>
    <submittedName>
        <fullName evidence="1">Uncharacterized protein</fullName>
    </submittedName>
</protein>
<dbReference type="PANTHER" id="PTHR46411">
    <property type="entry name" value="FAMILY ATPASE, PUTATIVE-RELATED"/>
    <property type="match status" value="1"/>
</dbReference>
<accession>A0AAN7ST61</accession>
<reference evidence="1 2" key="1">
    <citation type="submission" date="2023-08" db="EMBL/GenBank/DDBJ databases">
        <title>Black Yeasts Isolated from many extreme environments.</title>
        <authorList>
            <person name="Coleine C."/>
            <person name="Stajich J.E."/>
            <person name="Selbmann L."/>
        </authorList>
    </citation>
    <scope>NUCLEOTIDE SEQUENCE [LARGE SCALE GENOMIC DNA]</scope>
    <source>
        <strain evidence="1 2">CCFEE 5910</strain>
    </source>
</reference>